<feature type="transmembrane region" description="Helical" evidence="1">
    <location>
        <begin position="12"/>
        <end position="34"/>
    </location>
</feature>
<name>A0A0M8MFR2_9MICO</name>
<dbReference type="AlphaFoldDB" id="A0A0M8MFR2"/>
<organism evidence="2 3">
    <name type="scientific">Microbacterium aurantiacum</name>
    <dbReference type="NCBI Taxonomy" id="162393"/>
    <lineage>
        <taxon>Bacteria</taxon>
        <taxon>Bacillati</taxon>
        <taxon>Actinomycetota</taxon>
        <taxon>Actinomycetes</taxon>
        <taxon>Micrococcales</taxon>
        <taxon>Microbacteriaceae</taxon>
        <taxon>Microbacterium</taxon>
    </lineage>
</organism>
<accession>A0A0M8MFR2</accession>
<keyword evidence="1" id="KW-0472">Membrane</keyword>
<feature type="transmembrane region" description="Helical" evidence="1">
    <location>
        <begin position="60"/>
        <end position="78"/>
    </location>
</feature>
<proteinExistence type="predicted"/>
<dbReference type="KEGG" id="mcw:A8L33_00695"/>
<protein>
    <submittedName>
        <fullName evidence="2">Uncharacterized protein</fullName>
    </submittedName>
</protein>
<keyword evidence="3" id="KW-1185">Reference proteome</keyword>
<sequence length="85" mass="8935">MPLRRRSRGATVWLGILAAVIATVAFAPIVTVGWCADADETGTSTCGSSATSLVGVETSIWLWAAVIVAIIITTVVRARPRRAPK</sequence>
<evidence type="ECO:0000313" key="2">
    <source>
        <dbReference type="EMBL" id="KOS10568.1"/>
    </source>
</evidence>
<dbReference type="PATRIC" id="fig|84292.3.peg.2069"/>
<evidence type="ECO:0000313" key="3">
    <source>
        <dbReference type="Proteomes" id="UP000037737"/>
    </source>
</evidence>
<keyword evidence="1" id="KW-0812">Transmembrane</keyword>
<keyword evidence="1" id="KW-1133">Transmembrane helix</keyword>
<reference evidence="2" key="1">
    <citation type="submission" date="2015-04" db="EMBL/GenBank/DDBJ databases">
        <title>Complete genome sequence of Microbacterium chocolatum SIT 101, a bacterium enantioselectively hydrolyzing mesomeric diesters.</title>
        <authorList>
            <person name="Li X."/>
            <person name="Xu Y."/>
        </authorList>
    </citation>
    <scope>NUCLEOTIDE SEQUENCE [LARGE SCALE GENOMIC DNA]</scope>
    <source>
        <strain evidence="2">SIT 101</strain>
    </source>
</reference>
<dbReference type="EMBL" id="LAVO01000010">
    <property type="protein sequence ID" value="KOS10568.1"/>
    <property type="molecule type" value="Genomic_DNA"/>
</dbReference>
<comment type="caution">
    <text evidence="2">The sequence shown here is derived from an EMBL/GenBank/DDBJ whole genome shotgun (WGS) entry which is preliminary data.</text>
</comment>
<gene>
    <name evidence="2" type="ORF">XI38_10160</name>
</gene>
<dbReference type="Proteomes" id="UP000037737">
    <property type="component" value="Unassembled WGS sequence"/>
</dbReference>
<evidence type="ECO:0000256" key="1">
    <source>
        <dbReference type="SAM" id="Phobius"/>
    </source>
</evidence>